<dbReference type="EMBL" id="CP060696">
    <property type="protein sequence ID" value="QNO17304.1"/>
    <property type="molecule type" value="Genomic_DNA"/>
</dbReference>
<organism evidence="3 4">
    <name type="scientific">Caproicibacterium amylolyticum</name>
    <dbReference type="NCBI Taxonomy" id="2766537"/>
    <lineage>
        <taxon>Bacteria</taxon>
        <taxon>Bacillati</taxon>
        <taxon>Bacillota</taxon>
        <taxon>Clostridia</taxon>
        <taxon>Eubacteriales</taxon>
        <taxon>Oscillospiraceae</taxon>
        <taxon>Caproicibacterium</taxon>
    </lineage>
</organism>
<dbReference type="GO" id="GO:0003677">
    <property type="term" value="F:DNA binding"/>
    <property type="evidence" value="ECO:0007669"/>
    <property type="project" value="UniProtKB-KW"/>
</dbReference>
<name>A0A7G9WF42_9FIRM</name>
<dbReference type="Gene3D" id="1.10.260.40">
    <property type="entry name" value="lambda repressor-like DNA-binding domains"/>
    <property type="match status" value="1"/>
</dbReference>
<sequence>MEQELSQKLRSLRAEHGNTQQEVADYLYLDRSTVAYFESGRIQPSIKTLAKLRKLYQLTWDEFLGDVNL</sequence>
<dbReference type="AlphaFoldDB" id="A0A7G9WF42"/>
<dbReference type="SUPFAM" id="SSF47413">
    <property type="entry name" value="lambda repressor-like DNA-binding domains"/>
    <property type="match status" value="1"/>
</dbReference>
<protein>
    <submittedName>
        <fullName evidence="3">Helix-turn-helix transcriptional regulator</fullName>
    </submittedName>
</protein>
<feature type="domain" description="HTH cro/C1-type" evidence="2">
    <location>
        <begin position="9"/>
        <end position="63"/>
    </location>
</feature>
<gene>
    <name evidence="3" type="ORF">H6X83_10145</name>
</gene>
<evidence type="ECO:0000313" key="3">
    <source>
        <dbReference type="EMBL" id="QNO17304.1"/>
    </source>
</evidence>
<evidence type="ECO:0000313" key="4">
    <source>
        <dbReference type="Proteomes" id="UP000516046"/>
    </source>
</evidence>
<evidence type="ECO:0000256" key="1">
    <source>
        <dbReference type="ARBA" id="ARBA00023125"/>
    </source>
</evidence>
<dbReference type="InterPro" id="IPR001387">
    <property type="entry name" value="Cro/C1-type_HTH"/>
</dbReference>
<keyword evidence="4" id="KW-1185">Reference proteome</keyword>
<dbReference type="RefSeq" id="WP_212506372.1">
    <property type="nucleotide sequence ID" value="NZ_CP060696.1"/>
</dbReference>
<dbReference type="PANTHER" id="PTHR46558:SF4">
    <property type="entry name" value="DNA-BIDING PHAGE PROTEIN"/>
    <property type="match status" value="1"/>
</dbReference>
<proteinExistence type="predicted"/>
<dbReference type="SMART" id="SM00530">
    <property type="entry name" value="HTH_XRE"/>
    <property type="match status" value="1"/>
</dbReference>
<dbReference type="InterPro" id="IPR010982">
    <property type="entry name" value="Lambda_DNA-bd_dom_sf"/>
</dbReference>
<dbReference type="PANTHER" id="PTHR46558">
    <property type="entry name" value="TRACRIPTIONAL REGULATORY PROTEIN-RELATED-RELATED"/>
    <property type="match status" value="1"/>
</dbReference>
<evidence type="ECO:0000259" key="2">
    <source>
        <dbReference type="PROSITE" id="PS50943"/>
    </source>
</evidence>
<keyword evidence="1" id="KW-0238">DNA-binding</keyword>
<reference evidence="3 4" key="1">
    <citation type="submission" date="2020-08" db="EMBL/GenBank/DDBJ databases">
        <authorList>
            <person name="Ren C."/>
            <person name="Gu Y."/>
            <person name="Xu Y."/>
        </authorList>
    </citation>
    <scope>NUCLEOTIDE SEQUENCE [LARGE SCALE GENOMIC DNA]</scope>
    <source>
        <strain evidence="3 4">LBM18003</strain>
    </source>
</reference>
<dbReference type="Pfam" id="PF01381">
    <property type="entry name" value="HTH_3"/>
    <property type="match status" value="1"/>
</dbReference>
<dbReference type="Proteomes" id="UP000516046">
    <property type="component" value="Chromosome"/>
</dbReference>
<dbReference type="KEGG" id="caml:H6X83_10145"/>
<dbReference type="PROSITE" id="PS50943">
    <property type="entry name" value="HTH_CROC1"/>
    <property type="match status" value="1"/>
</dbReference>
<accession>A0A7G9WF42</accession>
<dbReference type="CDD" id="cd00093">
    <property type="entry name" value="HTH_XRE"/>
    <property type="match status" value="1"/>
</dbReference>